<dbReference type="Gene3D" id="3.90.1150.10">
    <property type="entry name" value="Aspartate Aminotransferase, domain 1"/>
    <property type="match status" value="1"/>
</dbReference>
<protein>
    <recommendedName>
        <fullName evidence="2">Aminotransferase class III-fold pyridoxal phosphate-dependent enzyme</fullName>
    </recommendedName>
</protein>
<evidence type="ECO:0000313" key="1">
    <source>
        <dbReference type="EMBL" id="SVE58270.1"/>
    </source>
</evidence>
<dbReference type="InterPro" id="IPR015422">
    <property type="entry name" value="PyrdxlP-dep_Trfase_small"/>
</dbReference>
<accession>A0A383EPN5</accession>
<dbReference type="EMBL" id="UINC01227403">
    <property type="protein sequence ID" value="SVE58270.1"/>
    <property type="molecule type" value="Genomic_DNA"/>
</dbReference>
<sequence>MIRKTESPFAPKSLKMQERAKNRIPGMTQLLSKRPDMFAPDVWPGYYNKAKGTEVWDLDGNRYVDMSISGIGANILGYADPDVDEAVIEAIKNGSSCS</sequence>
<gene>
    <name evidence="1" type="ORF">METZ01_LOCUS511124</name>
</gene>
<name>A0A383EPN5_9ZZZZ</name>
<dbReference type="SUPFAM" id="SSF53383">
    <property type="entry name" value="PLP-dependent transferases"/>
    <property type="match status" value="1"/>
</dbReference>
<proteinExistence type="predicted"/>
<dbReference type="Pfam" id="PF00202">
    <property type="entry name" value="Aminotran_3"/>
    <property type="match status" value="1"/>
</dbReference>
<dbReference type="GO" id="GO:0030170">
    <property type="term" value="F:pyridoxal phosphate binding"/>
    <property type="evidence" value="ECO:0007669"/>
    <property type="project" value="InterPro"/>
</dbReference>
<organism evidence="1">
    <name type="scientific">marine metagenome</name>
    <dbReference type="NCBI Taxonomy" id="408172"/>
    <lineage>
        <taxon>unclassified sequences</taxon>
        <taxon>metagenomes</taxon>
        <taxon>ecological metagenomes</taxon>
    </lineage>
</organism>
<dbReference type="GO" id="GO:0008483">
    <property type="term" value="F:transaminase activity"/>
    <property type="evidence" value="ECO:0007669"/>
    <property type="project" value="InterPro"/>
</dbReference>
<dbReference type="AlphaFoldDB" id="A0A383EPN5"/>
<dbReference type="InterPro" id="IPR015424">
    <property type="entry name" value="PyrdxlP-dep_Trfase"/>
</dbReference>
<dbReference type="InterPro" id="IPR005814">
    <property type="entry name" value="Aminotrans_3"/>
</dbReference>
<evidence type="ECO:0008006" key="2">
    <source>
        <dbReference type="Google" id="ProtNLM"/>
    </source>
</evidence>
<reference evidence="1" key="1">
    <citation type="submission" date="2018-05" db="EMBL/GenBank/DDBJ databases">
        <authorList>
            <person name="Lanie J.A."/>
            <person name="Ng W.-L."/>
            <person name="Kazmierczak K.M."/>
            <person name="Andrzejewski T.M."/>
            <person name="Davidsen T.M."/>
            <person name="Wayne K.J."/>
            <person name="Tettelin H."/>
            <person name="Glass J.I."/>
            <person name="Rusch D."/>
            <person name="Podicherti R."/>
            <person name="Tsui H.-C.T."/>
            <person name="Winkler M.E."/>
        </authorList>
    </citation>
    <scope>NUCLEOTIDE SEQUENCE</scope>
</reference>